<keyword evidence="3" id="KW-1185">Reference proteome</keyword>
<protein>
    <submittedName>
        <fullName evidence="2">Oidioi.mRNA.OKI2018_I69.chr2.g4876.t1.cds</fullName>
    </submittedName>
</protein>
<reference evidence="2 3" key="1">
    <citation type="submission" date="2021-04" db="EMBL/GenBank/DDBJ databases">
        <authorList>
            <person name="Bliznina A."/>
        </authorList>
    </citation>
    <scope>NUCLEOTIDE SEQUENCE [LARGE SCALE GENOMIC DNA]</scope>
</reference>
<dbReference type="EMBL" id="OU015567">
    <property type="protein sequence ID" value="CAG5110477.1"/>
    <property type="molecule type" value="Genomic_DNA"/>
</dbReference>
<accession>A0ABN7T7T2</accession>
<feature type="compositionally biased region" description="Polar residues" evidence="1">
    <location>
        <begin position="173"/>
        <end position="187"/>
    </location>
</feature>
<dbReference type="Proteomes" id="UP001158576">
    <property type="component" value="Chromosome 2"/>
</dbReference>
<feature type="region of interest" description="Disordered" evidence="1">
    <location>
        <begin position="102"/>
        <end position="187"/>
    </location>
</feature>
<evidence type="ECO:0000313" key="3">
    <source>
        <dbReference type="Proteomes" id="UP001158576"/>
    </source>
</evidence>
<feature type="region of interest" description="Disordered" evidence="1">
    <location>
        <begin position="226"/>
        <end position="246"/>
    </location>
</feature>
<evidence type="ECO:0000313" key="2">
    <source>
        <dbReference type="EMBL" id="CAG5110477.1"/>
    </source>
</evidence>
<gene>
    <name evidence="2" type="ORF">OKIOD_LOCUS13641</name>
</gene>
<evidence type="ECO:0000256" key="1">
    <source>
        <dbReference type="SAM" id="MobiDB-lite"/>
    </source>
</evidence>
<organism evidence="2 3">
    <name type="scientific">Oikopleura dioica</name>
    <name type="common">Tunicate</name>
    <dbReference type="NCBI Taxonomy" id="34765"/>
    <lineage>
        <taxon>Eukaryota</taxon>
        <taxon>Metazoa</taxon>
        <taxon>Chordata</taxon>
        <taxon>Tunicata</taxon>
        <taxon>Appendicularia</taxon>
        <taxon>Copelata</taxon>
        <taxon>Oikopleuridae</taxon>
        <taxon>Oikopleura</taxon>
    </lineage>
</organism>
<feature type="compositionally biased region" description="Basic and acidic residues" evidence="1">
    <location>
        <begin position="129"/>
        <end position="143"/>
    </location>
</feature>
<name>A0ABN7T7T2_OIKDI</name>
<feature type="compositionally biased region" description="Basic and acidic residues" evidence="1">
    <location>
        <begin position="102"/>
        <end position="115"/>
    </location>
</feature>
<proteinExistence type="predicted"/>
<sequence>MASRGQEQEFELNKGGINIKSYKEIEEDIKKFEKMKKREDADDKYKVDPSKITLREQPDEEIIFNLDEEIQEIDEQAIAELLQEDEKDDDFVANVIKWRRRDTTEINESDRESNRSETITTEEIDEFDLDARRSIQERSHSVEEGGQFIEYAEKEDNNDFSTEENSKEKKTATTDGNQDGNQQSTKNVTKMTENAKEEILDLKTKKTTKREIPKLKNFKNYENERNWGQGKQKKARGECRVSYSTI</sequence>